<dbReference type="EMBL" id="JBHSKX010000002">
    <property type="protein sequence ID" value="MFC5368031.1"/>
    <property type="molecule type" value="Genomic_DNA"/>
</dbReference>
<proteinExistence type="predicted"/>
<gene>
    <name evidence="2" type="ORF">ACFPJ5_13930</name>
</gene>
<name>A0ABD5RDZ0_9EURY</name>
<dbReference type="RefSeq" id="WP_227230270.1">
    <property type="nucleotide sequence ID" value="NZ_JAJCVJ010000002.1"/>
</dbReference>
<feature type="region of interest" description="Disordered" evidence="1">
    <location>
        <begin position="107"/>
        <end position="131"/>
    </location>
</feature>
<dbReference type="Proteomes" id="UP001596201">
    <property type="component" value="Unassembled WGS sequence"/>
</dbReference>
<keyword evidence="3" id="KW-1185">Reference proteome</keyword>
<organism evidence="2 3">
    <name type="scientific">Salinirubrum litoreum</name>
    <dbReference type="NCBI Taxonomy" id="1126234"/>
    <lineage>
        <taxon>Archaea</taxon>
        <taxon>Methanobacteriati</taxon>
        <taxon>Methanobacteriota</taxon>
        <taxon>Stenosarchaea group</taxon>
        <taxon>Halobacteria</taxon>
        <taxon>Halobacteriales</taxon>
        <taxon>Haloferacaceae</taxon>
        <taxon>Salinirubrum</taxon>
    </lineage>
</organism>
<protein>
    <submittedName>
        <fullName evidence="2">Dna2/Cas4 domain-containing protein</fullName>
    </submittedName>
</protein>
<accession>A0ABD5RDZ0</accession>
<dbReference type="AlphaFoldDB" id="A0ABD5RDZ0"/>
<evidence type="ECO:0000313" key="3">
    <source>
        <dbReference type="Proteomes" id="UP001596201"/>
    </source>
</evidence>
<reference evidence="2 3" key="1">
    <citation type="journal article" date="2019" name="Int. J. Syst. Evol. Microbiol.">
        <title>The Global Catalogue of Microorganisms (GCM) 10K type strain sequencing project: providing services to taxonomists for standard genome sequencing and annotation.</title>
        <authorList>
            <consortium name="The Broad Institute Genomics Platform"/>
            <consortium name="The Broad Institute Genome Sequencing Center for Infectious Disease"/>
            <person name="Wu L."/>
            <person name="Ma J."/>
        </authorList>
    </citation>
    <scope>NUCLEOTIDE SEQUENCE [LARGE SCALE GENOMIC DNA]</scope>
    <source>
        <strain evidence="2 3">CGMCC 1.12237</strain>
    </source>
</reference>
<evidence type="ECO:0000256" key="1">
    <source>
        <dbReference type="SAM" id="MobiDB-lite"/>
    </source>
</evidence>
<comment type="caution">
    <text evidence="2">The sequence shown here is derived from an EMBL/GenBank/DDBJ whole genome shotgun (WGS) entry which is preliminary data.</text>
</comment>
<sequence>MLALSDLATAAYCPRQLYYQRRDDDREPPDEARDRQALAFRYEELRQADDATLRAAPIDVFPEEYRARLDRLAARDDWAALADPTDTRVYLRGRDCHGIAYKLLAGRGRESDDEPTPPVPTLVSPGEPPENGVWTRQTVRAVGLAKALAWEEKREIPRALVEYPAHGVVREVRLTTRKKAAYREALRSARSIDGPPPRLRDTSKCDACDYREQCGVKTRSLRSLLGL</sequence>
<evidence type="ECO:0000313" key="2">
    <source>
        <dbReference type="EMBL" id="MFC5368031.1"/>
    </source>
</evidence>